<dbReference type="EMBL" id="JAZAVK010000074">
    <property type="protein sequence ID" value="KAK7425918.1"/>
    <property type="molecule type" value="Genomic_DNA"/>
</dbReference>
<organism evidence="1 2">
    <name type="scientific">Neonectria magnoliae</name>
    <dbReference type="NCBI Taxonomy" id="2732573"/>
    <lineage>
        <taxon>Eukaryota</taxon>
        <taxon>Fungi</taxon>
        <taxon>Dikarya</taxon>
        <taxon>Ascomycota</taxon>
        <taxon>Pezizomycotina</taxon>
        <taxon>Sordariomycetes</taxon>
        <taxon>Hypocreomycetidae</taxon>
        <taxon>Hypocreales</taxon>
        <taxon>Nectriaceae</taxon>
        <taxon>Neonectria</taxon>
    </lineage>
</organism>
<keyword evidence="2" id="KW-1185">Reference proteome</keyword>
<name>A0ABR1HXC0_9HYPO</name>
<evidence type="ECO:0000313" key="1">
    <source>
        <dbReference type="EMBL" id="KAK7425918.1"/>
    </source>
</evidence>
<comment type="caution">
    <text evidence="1">The sequence shown here is derived from an EMBL/GenBank/DDBJ whole genome shotgun (WGS) entry which is preliminary data.</text>
</comment>
<dbReference type="Proteomes" id="UP001498421">
    <property type="component" value="Unassembled WGS sequence"/>
</dbReference>
<proteinExistence type="predicted"/>
<evidence type="ECO:0000313" key="2">
    <source>
        <dbReference type="Proteomes" id="UP001498421"/>
    </source>
</evidence>
<accession>A0ABR1HXC0</accession>
<gene>
    <name evidence="1" type="ORF">QQZ08_007632</name>
</gene>
<protein>
    <submittedName>
        <fullName evidence="1">Uncharacterized protein</fullName>
    </submittedName>
</protein>
<reference evidence="1 2" key="1">
    <citation type="journal article" date="2025" name="Microbiol. Resour. Announc.">
        <title>Draft genome sequences for Neonectria magnoliae and Neonectria punicea, canker pathogens of Liriodendron tulipifera and Acer saccharum in West Virginia.</title>
        <authorList>
            <person name="Petronek H.M."/>
            <person name="Kasson M.T."/>
            <person name="Metheny A.M."/>
            <person name="Stauder C.M."/>
            <person name="Lovett B."/>
            <person name="Lynch S.C."/>
            <person name="Garnas J.R."/>
            <person name="Kasson L.R."/>
            <person name="Stajich J.E."/>
        </authorList>
    </citation>
    <scope>NUCLEOTIDE SEQUENCE [LARGE SCALE GENOMIC DNA]</scope>
    <source>
        <strain evidence="1 2">NRRL 64651</strain>
    </source>
</reference>
<sequence>MEGLPSIHTDLVLVINDVSYQLVDDGGTIDGYSGALTTKRDPTPFILYNIGEGATISETHLEDFRARVLEPDIAFRTDFLRLIAFYGAEESGVDLQPSAVQLLKETWKADWEFAKFLNAPVFDSGLYGGCQGRIFQPWRIYHDENLTMIVTYQLHKG</sequence>